<organism evidence="1 2">
    <name type="scientific">Aureobasidium pullulans EXF-150</name>
    <dbReference type="NCBI Taxonomy" id="1043002"/>
    <lineage>
        <taxon>Eukaryota</taxon>
        <taxon>Fungi</taxon>
        <taxon>Dikarya</taxon>
        <taxon>Ascomycota</taxon>
        <taxon>Pezizomycotina</taxon>
        <taxon>Dothideomycetes</taxon>
        <taxon>Dothideomycetidae</taxon>
        <taxon>Dothideales</taxon>
        <taxon>Saccotheciaceae</taxon>
        <taxon>Aureobasidium</taxon>
    </lineage>
</organism>
<dbReference type="PROSITE" id="PS51257">
    <property type="entry name" value="PROKAR_LIPOPROTEIN"/>
    <property type="match status" value="1"/>
</dbReference>
<dbReference type="GeneID" id="40748326"/>
<dbReference type="HOGENOM" id="CLU_2426655_0_0_1"/>
<proteinExistence type="predicted"/>
<reference evidence="1 2" key="1">
    <citation type="journal article" date="2014" name="BMC Genomics">
        <title>Genome sequencing of four Aureobasidium pullulans varieties: biotechnological potential, stress tolerance, and description of new species.</title>
        <authorList>
            <person name="Gostin Ar C."/>
            <person name="Ohm R.A."/>
            <person name="Kogej T."/>
            <person name="Sonjak S."/>
            <person name="Turk M."/>
            <person name="Zajc J."/>
            <person name="Zalar P."/>
            <person name="Grube M."/>
            <person name="Sun H."/>
            <person name="Han J."/>
            <person name="Sharma A."/>
            <person name="Chiniquy J."/>
            <person name="Ngan C.Y."/>
            <person name="Lipzen A."/>
            <person name="Barry K."/>
            <person name="Grigoriev I.V."/>
            <person name="Gunde-Cimerman N."/>
        </authorList>
    </citation>
    <scope>NUCLEOTIDE SEQUENCE [LARGE SCALE GENOMIC DNA]</scope>
    <source>
        <strain evidence="1 2">EXF-150</strain>
    </source>
</reference>
<evidence type="ECO:0000313" key="1">
    <source>
        <dbReference type="EMBL" id="KEQ81843.1"/>
    </source>
</evidence>
<protein>
    <submittedName>
        <fullName evidence="1">Uncharacterized protein</fullName>
    </submittedName>
</protein>
<dbReference type="AlphaFoldDB" id="A0A074X902"/>
<dbReference type="Proteomes" id="UP000030706">
    <property type="component" value="Unassembled WGS sequence"/>
</dbReference>
<name>A0A074X902_AURPU</name>
<dbReference type="RefSeq" id="XP_029758030.1">
    <property type="nucleotide sequence ID" value="XM_029906020.1"/>
</dbReference>
<gene>
    <name evidence="1" type="ORF">M438DRAFT_347916</name>
</gene>
<evidence type="ECO:0000313" key="2">
    <source>
        <dbReference type="Proteomes" id="UP000030706"/>
    </source>
</evidence>
<sequence>MVMLMLKGAPVTHFGISCLMMPGDINTTPQSAIIISSPCWPCSSTERNHNLVSRLTLHYFDDLDLICCNHNPDEHHGLLWYLTRLVLQCCY</sequence>
<keyword evidence="2" id="KW-1185">Reference proteome</keyword>
<accession>A0A074X902</accession>
<dbReference type="EMBL" id="KL584990">
    <property type="protein sequence ID" value="KEQ81843.1"/>
    <property type="molecule type" value="Genomic_DNA"/>
</dbReference>